<accession>A0A915JCB3</accession>
<evidence type="ECO:0000256" key="1">
    <source>
        <dbReference type="SAM" id="Phobius"/>
    </source>
</evidence>
<dbReference type="Proteomes" id="UP000887565">
    <property type="component" value="Unplaced"/>
</dbReference>
<reference evidence="3" key="1">
    <citation type="submission" date="2022-11" db="UniProtKB">
        <authorList>
            <consortium name="WormBaseParasite"/>
        </authorList>
    </citation>
    <scope>IDENTIFICATION</scope>
</reference>
<keyword evidence="1" id="KW-0812">Transmembrane</keyword>
<sequence>MLLNESNAVTNHSIMHYGVRFFAVSIEPVALLGFWCWGFRSWVIQWTWSLYTKFYPGRKQAYFRDFLVGGIFDAGEFDEFNHFT</sequence>
<name>A0A915JCB3_ROMCU</name>
<proteinExistence type="predicted"/>
<protein>
    <submittedName>
        <fullName evidence="3">Uncharacterized protein</fullName>
    </submittedName>
</protein>
<dbReference type="AlphaFoldDB" id="A0A915JCB3"/>
<keyword evidence="1" id="KW-0472">Membrane</keyword>
<evidence type="ECO:0000313" key="3">
    <source>
        <dbReference type="WBParaSite" id="nRc.2.0.1.t24119-RA"/>
    </source>
</evidence>
<evidence type="ECO:0000313" key="2">
    <source>
        <dbReference type="Proteomes" id="UP000887565"/>
    </source>
</evidence>
<dbReference type="WBParaSite" id="nRc.2.0.1.t24119-RA">
    <property type="protein sequence ID" value="nRc.2.0.1.t24119-RA"/>
    <property type="gene ID" value="nRc.2.0.1.g24119"/>
</dbReference>
<feature type="transmembrane region" description="Helical" evidence="1">
    <location>
        <begin position="20"/>
        <end position="39"/>
    </location>
</feature>
<keyword evidence="1" id="KW-1133">Transmembrane helix</keyword>
<organism evidence="2 3">
    <name type="scientific">Romanomermis culicivorax</name>
    <name type="common">Nematode worm</name>
    <dbReference type="NCBI Taxonomy" id="13658"/>
    <lineage>
        <taxon>Eukaryota</taxon>
        <taxon>Metazoa</taxon>
        <taxon>Ecdysozoa</taxon>
        <taxon>Nematoda</taxon>
        <taxon>Enoplea</taxon>
        <taxon>Dorylaimia</taxon>
        <taxon>Mermithida</taxon>
        <taxon>Mermithoidea</taxon>
        <taxon>Mermithidae</taxon>
        <taxon>Romanomermis</taxon>
    </lineage>
</organism>
<keyword evidence="2" id="KW-1185">Reference proteome</keyword>